<dbReference type="PANTHER" id="PTHR42901:SF1">
    <property type="entry name" value="ALCOHOL DEHYDROGENASE"/>
    <property type="match status" value="1"/>
</dbReference>
<dbReference type="EMBL" id="JAVRRT010000009">
    <property type="protein sequence ID" value="KAK5169195.1"/>
    <property type="molecule type" value="Genomic_DNA"/>
</dbReference>
<evidence type="ECO:0000313" key="6">
    <source>
        <dbReference type="Proteomes" id="UP001337655"/>
    </source>
</evidence>
<name>A0AAV9PCB5_9PEZI</name>
<dbReference type="Pfam" id="PF00106">
    <property type="entry name" value="adh_short"/>
    <property type="match status" value="1"/>
</dbReference>
<comment type="similarity">
    <text evidence="1">Belongs to the short-chain dehydrogenases/reductases (SDR) family.</text>
</comment>
<reference evidence="5 6" key="1">
    <citation type="submission" date="2023-08" db="EMBL/GenBank/DDBJ databases">
        <title>Black Yeasts Isolated from many extreme environments.</title>
        <authorList>
            <person name="Coleine C."/>
            <person name="Stajich J.E."/>
            <person name="Selbmann L."/>
        </authorList>
    </citation>
    <scope>NUCLEOTIDE SEQUENCE [LARGE SCALE GENOMIC DNA]</scope>
    <source>
        <strain evidence="5 6">CCFEE 5935</strain>
    </source>
</reference>
<feature type="domain" description="Ketoreductase" evidence="4">
    <location>
        <begin position="32"/>
        <end position="219"/>
    </location>
</feature>
<feature type="region of interest" description="Disordered" evidence="3">
    <location>
        <begin position="1"/>
        <end position="28"/>
    </location>
</feature>
<dbReference type="PANTHER" id="PTHR42901">
    <property type="entry name" value="ALCOHOL DEHYDROGENASE"/>
    <property type="match status" value="1"/>
</dbReference>
<dbReference type="Gene3D" id="3.40.50.720">
    <property type="entry name" value="NAD(P)-binding Rossmann-like Domain"/>
    <property type="match status" value="1"/>
</dbReference>
<sequence length="252" mass="26592">MPPFPSPTETWWQTKGQPSGDPSRPEVSAKGKNVIVTGGGTGIGAEVARYFAEAGAARIALLGRREQPLLDTKASLERKYGTNVFTASVDVANKEQVDGAFQKFPGEDKVHVVVSNAAVTGPMDPARDVDVKAFVQTVAQNVEGSLNVAQAFVIHAAVNAVAIETNSNAAHLTLPEMPGFAAYSTAKFAPGVVDTDMNRAAGGVEALGFEDHVSVPGSFYLWLASPEARFLQGKFLYANWGYRGAQGESHGA</sequence>
<accession>A0AAV9PCB5</accession>
<proteinExistence type="inferred from homology"/>
<dbReference type="InterPro" id="IPR002347">
    <property type="entry name" value="SDR_fam"/>
</dbReference>
<keyword evidence="2" id="KW-0560">Oxidoreductase</keyword>
<dbReference type="RefSeq" id="XP_064658661.1">
    <property type="nucleotide sequence ID" value="XM_064803746.1"/>
</dbReference>
<dbReference type="GeneID" id="89927844"/>
<dbReference type="AlphaFoldDB" id="A0AAV9PCB5"/>
<evidence type="ECO:0000256" key="1">
    <source>
        <dbReference type="ARBA" id="ARBA00006484"/>
    </source>
</evidence>
<evidence type="ECO:0000259" key="4">
    <source>
        <dbReference type="SMART" id="SM00822"/>
    </source>
</evidence>
<dbReference type="InterPro" id="IPR057326">
    <property type="entry name" value="KR_dom"/>
</dbReference>
<dbReference type="PRINTS" id="PR00081">
    <property type="entry name" value="GDHRDH"/>
</dbReference>
<keyword evidence="6" id="KW-1185">Reference proteome</keyword>
<dbReference type="GO" id="GO:0016491">
    <property type="term" value="F:oxidoreductase activity"/>
    <property type="evidence" value="ECO:0007669"/>
    <property type="project" value="UniProtKB-KW"/>
</dbReference>
<gene>
    <name evidence="5" type="ORF">LTR77_006504</name>
</gene>
<organism evidence="5 6">
    <name type="scientific">Saxophila tyrrhenica</name>
    <dbReference type="NCBI Taxonomy" id="1690608"/>
    <lineage>
        <taxon>Eukaryota</taxon>
        <taxon>Fungi</taxon>
        <taxon>Dikarya</taxon>
        <taxon>Ascomycota</taxon>
        <taxon>Pezizomycotina</taxon>
        <taxon>Dothideomycetes</taxon>
        <taxon>Dothideomycetidae</taxon>
        <taxon>Mycosphaerellales</taxon>
        <taxon>Extremaceae</taxon>
        <taxon>Saxophila</taxon>
    </lineage>
</organism>
<comment type="caution">
    <text evidence="5">The sequence shown here is derived from an EMBL/GenBank/DDBJ whole genome shotgun (WGS) entry which is preliminary data.</text>
</comment>
<evidence type="ECO:0000256" key="3">
    <source>
        <dbReference type="SAM" id="MobiDB-lite"/>
    </source>
</evidence>
<dbReference type="Proteomes" id="UP001337655">
    <property type="component" value="Unassembled WGS sequence"/>
</dbReference>
<feature type="compositionally biased region" description="Polar residues" evidence="3">
    <location>
        <begin position="7"/>
        <end position="17"/>
    </location>
</feature>
<dbReference type="SUPFAM" id="SSF51735">
    <property type="entry name" value="NAD(P)-binding Rossmann-fold domains"/>
    <property type="match status" value="1"/>
</dbReference>
<dbReference type="InterPro" id="IPR036291">
    <property type="entry name" value="NAD(P)-bd_dom_sf"/>
</dbReference>
<evidence type="ECO:0000313" key="5">
    <source>
        <dbReference type="EMBL" id="KAK5169195.1"/>
    </source>
</evidence>
<dbReference type="SMART" id="SM00822">
    <property type="entry name" value="PKS_KR"/>
    <property type="match status" value="1"/>
</dbReference>
<protein>
    <recommendedName>
        <fullName evidence="4">Ketoreductase domain-containing protein</fullName>
    </recommendedName>
</protein>
<dbReference type="CDD" id="cd05233">
    <property type="entry name" value="SDR_c"/>
    <property type="match status" value="1"/>
</dbReference>
<evidence type="ECO:0000256" key="2">
    <source>
        <dbReference type="ARBA" id="ARBA00023002"/>
    </source>
</evidence>